<proteinExistence type="predicted"/>
<feature type="compositionally biased region" description="Acidic residues" evidence="1">
    <location>
        <begin position="44"/>
        <end position="56"/>
    </location>
</feature>
<reference evidence="2" key="1">
    <citation type="submission" date="2021-05" db="EMBL/GenBank/DDBJ databases">
        <title>A free-living protist that lacks canonical eukaryotic 1 DNA replication and segregation systems.</title>
        <authorList>
            <person name="Salas-Leiva D.E."/>
            <person name="Tromer E.C."/>
            <person name="Curtis B.A."/>
            <person name="Jerlstrom-Hultqvist J."/>
            <person name="Kolisko M."/>
            <person name="Yi Z."/>
            <person name="Salas-Leiva J.S."/>
            <person name="Gallot-Lavallee L."/>
            <person name="Kops G.J.P.L."/>
            <person name="Archibald J.M."/>
            <person name="Simpson A.G.B."/>
            <person name="Roger A.J."/>
        </authorList>
    </citation>
    <scope>NUCLEOTIDE SEQUENCE</scope>
    <source>
        <strain evidence="2">BICM</strain>
    </source>
</reference>
<evidence type="ECO:0000313" key="2">
    <source>
        <dbReference type="EMBL" id="KAG9393753.1"/>
    </source>
</evidence>
<feature type="region of interest" description="Disordered" evidence="1">
    <location>
        <begin position="1"/>
        <end position="20"/>
    </location>
</feature>
<comment type="caution">
    <text evidence="2">The sequence shown here is derived from an EMBL/GenBank/DDBJ whole genome shotgun (WGS) entry which is preliminary data.</text>
</comment>
<evidence type="ECO:0000313" key="3">
    <source>
        <dbReference type="Proteomes" id="UP000717585"/>
    </source>
</evidence>
<dbReference type="AlphaFoldDB" id="A0A8J6B1L9"/>
<dbReference type="EMBL" id="JAHDYR010000021">
    <property type="protein sequence ID" value="KAG9393753.1"/>
    <property type="molecule type" value="Genomic_DNA"/>
</dbReference>
<organism evidence="2 3">
    <name type="scientific">Carpediemonas membranifera</name>
    <dbReference type="NCBI Taxonomy" id="201153"/>
    <lineage>
        <taxon>Eukaryota</taxon>
        <taxon>Metamonada</taxon>
        <taxon>Carpediemonas-like organisms</taxon>
        <taxon>Carpediemonas</taxon>
    </lineage>
</organism>
<gene>
    <name evidence="2" type="ORF">J8273_4872</name>
</gene>
<accession>A0A8J6B1L9</accession>
<feature type="region of interest" description="Disordered" evidence="1">
    <location>
        <begin position="33"/>
        <end position="105"/>
    </location>
</feature>
<keyword evidence="3" id="KW-1185">Reference proteome</keyword>
<name>A0A8J6B1L9_9EUKA</name>
<evidence type="ECO:0000256" key="1">
    <source>
        <dbReference type="SAM" id="MobiDB-lite"/>
    </source>
</evidence>
<dbReference type="Proteomes" id="UP000717585">
    <property type="component" value="Unassembled WGS sequence"/>
</dbReference>
<protein>
    <submittedName>
        <fullName evidence="2">Uncharacterized protein</fullName>
    </submittedName>
</protein>
<sequence length="231" mass="26054">MFPFRGATVPLHRPRRPSLLSSCEIGDERFEVNARRVSMTPGDSETDESPVLEEPDIFSSEMESSESSSEEKEGPEITSSLMPLFQRKERPVIDTSLPEQEEEPAAGIGEVETPHPQLELVAPLNLADPSRRYSVIGCMAHKEVMKQQRRSRKGVLRVLQDDAAFDANVIFPTTKPDLMLVDRHPSTCRDRQMAVRARSEETLFRRMSLPARMGTERRWSVASLSESEASE</sequence>